<reference evidence="1" key="1">
    <citation type="submission" date="2023-01" db="EMBL/GenBank/DDBJ databases">
        <title>Metagenome sequencing of chrysophaentin producing Chrysophaeum taylorii.</title>
        <authorList>
            <person name="Davison J."/>
            <person name="Bewley C."/>
        </authorList>
    </citation>
    <scope>NUCLEOTIDE SEQUENCE</scope>
    <source>
        <strain evidence="1">NIES-1699</strain>
    </source>
</reference>
<accession>A0AAD7UCX3</accession>
<evidence type="ECO:0000313" key="1">
    <source>
        <dbReference type="EMBL" id="KAJ8601975.1"/>
    </source>
</evidence>
<keyword evidence="2" id="KW-1185">Reference proteome</keyword>
<name>A0AAD7UCX3_9STRA</name>
<comment type="caution">
    <text evidence="1">The sequence shown here is derived from an EMBL/GenBank/DDBJ whole genome shotgun (WGS) entry which is preliminary data.</text>
</comment>
<dbReference type="Gene3D" id="3.40.50.150">
    <property type="entry name" value="Vaccinia Virus protein VP39"/>
    <property type="match status" value="1"/>
</dbReference>
<proteinExistence type="predicted"/>
<sequence length="231" mass="25772">MKLAAMMDPAELDVICAFLRPEHVMFEFGSGGSTGEWARRVKKVYAAEHIAVWADRVREALAAENITNAQVVSRPPDMDAFERLFSGCTKRGITEPGELPDWCSPNFDAKWREAPTDHRVQVFKDYVGAIGSVGESRFDVVLVDSRCRGECALAALPYVSVNSYVIIHDWNLEEEGPVEGGGYLKLPPRKALPSYERVLEFYDVVAEVSPKTHPDRCSRCGLVVLRKKLAN</sequence>
<protein>
    <submittedName>
        <fullName evidence="1">Uncharacterized protein</fullName>
    </submittedName>
</protein>
<evidence type="ECO:0000313" key="2">
    <source>
        <dbReference type="Proteomes" id="UP001230188"/>
    </source>
</evidence>
<dbReference type="AlphaFoldDB" id="A0AAD7UCX3"/>
<dbReference type="Proteomes" id="UP001230188">
    <property type="component" value="Unassembled WGS sequence"/>
</dbReference>
<dbReference type="EMBL" id="JAQMWT010000392">
    <property type="protein sequence ID" value="KAJ8601975.1"/>
    <property type="molecule type" value="Genomic_DNA"/>
</dbReference>
<dbReference type="InterPro" id="IPR029063">
    <property type="entry name" value="SAM-dependent_MTases_sf"/>
</dbReference>
<organism evidence="1 2">
    <name type="scientific">Chrysophaeum taylorii</name>
    <dbReference type="NCBI Taxonomy" id="2483200"/>
    <lineage>
        <taxon>Eukaryota</taxon>
        <taxon>Sar</taxon>
        <taxon>Stramenopiles</taxon>
        <taxon>Ochrophyta</taxon>
        <taxon>Pelagophyceae</taxon>
        <taxon>Pelagomonadales</taxon>
        <taxon>Pelagomonadaceae</taxon>
        <taxon>Chrysophaeum</taxon>
    </lineage>
</organism>
<gene>
    <name evidence="1" type="ORF">CTAYLR_008808</name>
</gene>